<evidence type="ECO:0000313" key="1">
    <source>
        <dbReference type="EMBL" id="KAH7964839.1"/>
    </source>
</evidence>
<protein>
    <submittedName>
        <fullName evidence="1">Uncharacterized protein</fullName>
    </submittedName>
</protein>
<keyword evidence="2" id="KW-1185">Reference proteome</keyword>
<proteinExistence type="predicted"/>
<accession>A0ACB8D9U8</accession>
<evidence type="ECO:0000313" key="2">
    <source>
        <dbReference type="Proteomes" id="UP000821865"/>
    </source>
</evidence>
<dbReference type="EMBL" id="CM023471">
    <property type="protein sequence ID" value="KAH7964839.1"/>
    <property type="molecule type" value="Genomic_DNA"/>
</dbReference>
<dbReference type="Proteomes" id="UP000821865">
    <property type="component" value="Chromosome 2"/>
</dbReference>
<comment type="caution">
    <text evidence="1">The sequence shown here is derived from an EMBL/GenBank/DDBJ whole genome shotgun (WGS) entry which is preliminary data.</text>
</comment>
<organism evidence="1 2">
    <name type="scientific">Dermacentor silvarum</name>
    <name type="common">Tick</name>
    <dbReference type="NCBI Taxonomy" id="543639"/>
    <lineage>
        <taxon>Eukaryota</taxon>
        <taxon>Metazoa</taxon>
        <taxon>Ecdysozoa</taxon>
        <taxon>Arthropoda</taxon>
        <taxon>Chelicerata</taxon>
        <taxon>Arachnida</taxon>
        <taxon>Acari</taxon>
        <taxon>Parasitiformes</taxon>
        <taxon>Ixodida</taxon>
        <taxon>Ixodoidea</taxon>
        <taxon>Ixodidae</taxon>
        <taxon>Rhipicephalinae</taxon>
        <taxon>Dermacentor</taxon>
    </lineage>
</organism>
<sequence length="135" mass="15309">MLMYILWVNPGVPFLGASPDGLVLERTTSGHGLLEVKTLAKAMEEGLSVEEAVTQKKVPFLKAGKLSHRHKYYYQIQGQLGVTGLKWCDLAVNSGRDLYVERITFDPQVWKDMLPVLEQFYRLQMQPSENSTEAH</sequence>
<reference evidence="1" key="1">
    <citation type="submission" date="2020-05" db="EMBL/GenBank/DDBJ databases">
        <title>Large-scale comparative analyses of tick genomes elucidate their genetic diversity and vector capacities.</title>
        <authorList>
            <person name="Jia N."/>
            <person name="Wang J."/>
            <person name="Shi W."/>
            <person name="Du L."/>
            <person name="Sun Y."/>
            <person name="Zhan W."/>
            <person name="Jiang J."/>
            <person name="Wang Q."/>
            <person name="Zhang B."/>
            <person name="Ji P."/>
            <person name="Sakyi L.B."/>
            <person name="Cui X."/>
            <person name="Yuan T."/>
            <person name="Jiang B."/>
            <person name="Yang W."/>
            <person name="Lam T.T.-Y."/>
            <person name="Chang Q."/>
            <person name="Ding S."/>
            <person name="Wang X."/>
            <person name="Zhu J."/>
            <person name="Ruan X."/>
            <person name="Zhao L."/>
            <person name="Wei J."/>
            <person name="Que T."/>
            <person name="Du C."/>
            <person name="Cheng J."/>
            <person name="Dai P."/>
            <person name="Han X."/>
            <person name="Huang E."/>
            <person name="Gao Y."/>
            <person name="Liu J."/>
            <person name="Shao H."/>
            <person name="Ye R."/>
            <person name="Li L."/>
            <person name="Wei W."/>
            <person name="Wang X."/>
            <person name="Wang C."/>
            <person name="Yang T."/>
            <person name="Huo Q."/>
            <person name="Li W."/>
            <person name="Guo W."/>
            <person name="Chen H."/>
            <person name="Zhou L."/>
            <person name="Ni X."/>
            <person name="Tian J."/>
            <person name="Zhou Y."/>
            <person name="Sheng Y."/>
            <person name="Liu T."/>
            <person name="Pan Y."/>
            <person name="Xia L."/>
            <person name="Li J."/>
            <person name="Zhao F."/>
            <person name="Cao W."/>
        </authorList>
    </citation>
    <scope>NUCLEOTIDE SEQUENCE</scope>
    <source>
        <strain evidence="1">Dsil-2018</strain>
    </source>
</reference>
<gene>
    <name evidence="1" type="ORF">HPB49_001812</name>
</gene>
<name>A0ACB8D9U8_DERSI</name>